<feature type="compositionally biased region" description="Polar residues" evidence="1">
    <location>
        <begin position="1"/>
        <end position="10"/>
    </location>
</feature>
<reference evidence="2 3" key="1">
    <citation type="journal article" date="2018" name="Sci. Rep.">
        <title>Genome sequence of the cauliflower mushroom Sparassis crispa (Hanabiratake) and its association with beneficial usage.</title>
        <authorList>
            <person name="Kiyama R."/>
            <person name="Furutani Y."/>
            <person name="Kawaguchi K."/>
            <person name="Nakanishi T."/>
        </authorList>
    </citation>
    <scope>NUCLEOTIDE SEQUENCE [LARGE SCALE GENOMIC DNA]</scope>
</reference>
<feature type="compositionally biased region" description="Low complexity" evidence="1">
    <location>
        <begin position="158"/>
        <end position="173"/>
    </location>
</feature>
<proteinExistence type="predicted"/>
<dbReference type="GeneID" id="38786486"/>
<evidence type="ECO:0000256" key="1">
    <source>
        <dbReference type="SAM" id="MobiDB-lite"/>
    </source>
</evidence>
<keyword evidence="3" id="KW-1185">Reference proteome</keyword>
<gene>
    <name evidence="2" type="ORF">SCP_1602320</name>
</gene>
<feature type="region of interest" description="Disordered" evidence="1">
    <location>
        <begin position="1"/>
        <end position="29"/>
    </location>
</feature>
<name>A0A401H5B1_9APHY</name>
<dbReference type="OrthoDB" id="3265863at2759"/>
<dbReference type="Proteomes" id="UP000287166">
    <property type="component" value="Unassembled WGS sequence"/>
</dbReference>
<feature type="region of interest" description="Disordered" evidence="1">
    <location>
        <begin position="65"/>
        <end position="99"/>
    </location>
</feature>
<evidence type="ECO:0000313" key="3">
    <source>
        <dbReference type="Proteomes" id="UP000287166"/>
    </source>
</evidence>
<accession>A0A401H5B1</accession>
<sequence>MGRPLFSSTHVPAVRVETEPEPEPAPAHPAYEKWSYWKPFDPDADEFFENDDAVYEAFIDPAQLPPAQRAPGLYFERSSSTGSESSGGGSASDMDAVSVEELEVAGSRRELRPVRLPSEWQVLPTYTLEVPEEPHSYEPGEMVSQYANMYNIVGASASTVSTTSDSSASASPAPRERSPPPAPRMYERAPTDIEYPASPSDEPMLARASQPSPGGWFDGEFEHSQEANDDAHPATLPMMPELVPVYDSDPDAADRPTTPVRRAASTWRQRPPAYTSPAILPSQPLYSGTSIFPVRASPLTNRSARRSVAHITPTPALVPMHRAVF</sequence>
<dbReference type="RefSeq" id="XP_027620482.1">
    <property type="nucleotide sequence ID" value="XM_027764681.1"/>
</dbReference>
<feature type="region of interest" description="Disordered" evidence="1">
    <location>
        <begin position="241"/>
        <end position="280"/>
    </location>
</feature>
<evidence type="ECO:0000313" key="2">
    <source>
        <dbReference type="EMBL" id="GBE89569.1"/>
    </source>
</evidence>
<dbReference type="InParanoid" id="A0A401H5B1"/>
<feature type="region of interest" description="Disordered" evidence="1">
    <location>
        <begin position="158"/>
        <end position="221"/>
    </location>
</feature>
<dbReference type="EMBL" id="BFAD01000016">
    <property type="protein sequence ID" value="GBE89569.1"/>
    <property type="molecule type" value="Genomic_DNA"/>
</dbReference>
<comment type="caution">
    <text evidence="2">The sequence shown here is derived from an EMBL/GenBank/DDBJ whole genome shotgun (WGS) entry which is preliminary data.</text>
</comment>
<dbReference type="AlphaFoldDB" id="A0A401H5B1"/>
<protein>
    <submittedName>
        <fullName evidence="2">Uncharacterized protein</fullName>
    </submittedName>
</protein>
<organism evidence="2 3">
    <name type="scientific">Sparassis crispa</name>
    <dbReference type="NCBI Taxonomy" id="139825"/>
    <lineage>
        <taxon>Eukaryota</taxon>
        <taxon>Fungi</taxon>
        <taxon>Dikarya</taxon>
        <taxon>Basidiomycota</taxon>
        <taxon>Agaricomycotina</taxon>
        <taxon>Agaricomycetes</taxon>
        <taxon>Polyporales</taxon>
        <taxon>Sparassidaceae</taxon>
        <taxon>Sparassis</taxon>
    </lineage>
</organism>